<evidence type="ECO:0000259" key="1">
    <source>
        <dbReference type="SMART" id="SM00858"/>
    </source>
</evidence>
<dbReference type="Proteomes" id="UP001157160">
    <property type="component" value="Unassembled WGS sequence"/>
</dbReference>
<reference evidence="2 3" key="1">
    <citation type="journal article" date="2014" name="Int. J. Syst. Evol. Microbiol.">
        <title>Complete genome sequence of Corynebacterium casei LMG S-19264T (=DSM 44701T), isolated from a smear-ripened cheese.</title>
        <authorList>
            <consortium name="US DOE Joint Genome Institute (JGI-PGF)"/>
            <person name="Walter F."/>
            <person name="Albersmeier A."/>
            <person name="Kalinowski J."/>
            <person name="Ruckert C."/>
        </authorList>
    </citation>
    <scope>NUCLEOTIDE SEQUENCE [LARGE SCALE GENOMIC DNA]</scope>
    <source>
        <strain evidence="2 3">NBRC 112289</strain>
    </source>
</reference>
<evidence type="ECO:0000313" key="3">
    <source>
        <dbReference type="Proteomes" id="UP001157160"/>
    </source>
</evidence>
<proteinExistence type="predicted"/>
<dbReference type="SMART" id="SM00858">
    <property type="entry name" value="SAF"/>
    <property type="match status" value="1"/>
</dbReference>
<keyword evidence="3" id="KW-1185">Reference proteome</keyword>
<gene>
    <name evidence="2" type="ORF">GCM10025874_12180</name>
</gene>
<accession>A0AA37UJ94</accession>
<sequence>MSRIAARRASAFDPRLLVGVGLVLASVAGVVGIVTAADRTVDVYVAARSFSPGDRITAEAVAVRSVHLGAVEEHYLPAGSLPEEGMIATRPVAAGELLPSAATDDAGSADGAVVVATISGALPGAVESGAVVDLWSAPATGAREFGAPAMLVDGATVLQVVEEDRMVAGASARDVELLVPRDELAAVLAALGNGDALSLVPLAVTAGSAR</sequence>
<dbReference type="Pfam" id="PF08666">
    <property type="entry name" value="SAF"/>
    <property type="match status" value="1"/>
</dbReference>
<dbReference type="RefSeq" id="WP_284231005.1">
    <property type="nucleotide sequence ID" value="NZ_BSUL01000001.1"/>
</dbReference>
<protein>
    <recommendedName>
        <fullName evidence="1">SAF domain-containing protein</fullName>
    </recommendedName>
</protein>
<dbReference type="EMBL" id="BSUL01000001">
    <property type="protein sequence ID" value="GMA27965.1"/>
    <property type="molecule type" value="Genomic_DNA"/>
</dbReference>
<dbReference type="AlphaFoldDB" id="A0AA37UJ94"/>
<comment type="caution">
    <text evidence="2">The sequence shown here is derived from an EMBL/GenBank/DDBJ whole genome shotgun (WGS) entry which is preliminary data.</text>
</comment>
<organism evidence="2 3">
    <name type="scientific">Arenivirga flava</name>
    <dbReference type="NCBI Taxonomy" id="1930060"/>
    <lineage>
        <taxon>Bacteria</taxon>
        <taxon>Bacillati</taxon>
        <taxon>Actinomycetota</taxon>
        <taxon>Actinomycetes</taxon>
        <taxon>Micrococcales</taxon>
        <taxon>Microbacteriaceae</taxon>
        <taxon>Arenivirga</taxon>
    </lineage>
</organism>
<name>A0AA37UJ94_9MICO</name>
<dbReference type="InterPro" id="IPR013974">
    <property type="entry name" value="SAF"/>
</dbReference>
<feature type="domain" description="SAF" evidence="1">
    <location>
        <begin position="41"/>
        <end position="104"/>
    </location>
</feature>
<evidence type="ECO:0000313" key="2">
    <source>
        <dbReference type="EMBL" id="GMA27965.1"/>
    </source>
</evidence>
<dbReference type="CDD" id="cd11614">
    <property type="entry name" value="SAF_CpaB_FlgA_like"/>
    <property type="match status" value="1"/>
</dbReference>